<evidence type="ECO:0000259" key="2">
    <source>
        <dbReference type="PROSITE" id="PS50887"/>
    </source>
</evidence>
<dbReference type="CDD" id="cd01949">
    <property type="entry name" value="GGDEF"/>
    <property type="match status" value="1"/>
</dbReference>
<dbReference type="AlphaFoldDB" id="A9KD89"/>
<dbReference type="InterPro" id="IPR003018">
    <property type="entry name" value="GAF"/>
</dbReference>
<dbReference type="SUPFAM" id="SSF55781">
    <property type="entry name" value="GAF domain-like"/>
    <property type="match status" value="1"/>
</dbReference>
<dbReference type="PANTHER" id="PTHR45138:SF6">
    <property type="entry name" value="DIGUANYLATE CYCLASE DGCN"/>
    <property type="match status" value="1"/>
</dbReference>
<feature type="domain" description="GGDEF" evidence="2">
    <location>
        <begin position="208"/>
        <end position="332"/>
    </location>
</feature>
<dbReference type="HOGENOM" id="CLU_000445_11_24_6"/>
<dbReference type="InterPro" id="IPR000160">
    <property type="entry name" value="GGDEF_dom"/>
</dbReference>
<name>A9KD89_COXBN</name>
<dbReference type="SMART" id="SM00267">
    <property type="entry name" value="GGDEF"/>
    <property type="match status" value="1"/>
</dbReference>
<organism evidence="3 4">
    <name type="scientific">Coxiella burnetii (strain Dugway 5J108-111)</name>
    <dbReference type="NCBI Taxonomy" id="434922"/>
    <lineage>
        <taxon>Bacteria</taxon>
        <taxon>Pseudomonadati</taxon>
        <taxon>Pseudomonadota</taxon>
        <taxon>Gammaproteobacteria</taxon>
        <taxon>Legionellales</taxon>
        <taxon>Coxiellaceae</taxon>
        <taxon>Coxiella</taxon>
    </lineage>
</organism>
<dbReference type="NCBIfam" id="TIGR00254">
    <property type="entry name" value="GGDEF"/>
    <property type="match status" value="1"/>
</dbReference>
<evidence type="ECO:0000313" key="3">
    <source>
        <dbReference type="EMBL" id="ABS78026.1"/>
    </source>
</evidence>
<dbReference type="GO" id="GO:0043709">
    <property type="term" value="P:cell adhesion involved in single-species biofilm formation"/>
    <property type="evidence" value="ECO:0007669"/>
    <property type="project" value="TreeGrafter"/>
</dbReference>
<protein>
    <recommendedName>
        <fullName evidence="1">diguanylate cyclase</fullName>
        <ecNumber evidence="1">2.7.7.65</ecNumber>
    </recommendedName>
</protein>
<dbReference type="GO" id="GO:0052621">
    <property type="term" value="F:diguanylate cyclase activity"/>
    <property type="evidence" value="ECO:0007669"/>
    <property type="project" value="UniProtKB-EC"/>
</dbReference>
<dbReference type="Pfam" id="PF00990">
    <property type="entry name" value="GGDEF"/>
    <property type="match status" value="1"/>
</dbReference>
<reference evidence="3 4" key="1">
    <citation type="journal article" date="2009" name="Infect. Immun.">
        <title>Comparative genomics reveal extensive transposon-mediated genomic plasticity and diversity among potential effector proteins within the genus Coxiella.</title>
        <authorList>
            <person name="Beare P.A."/>
            <person name="Unsworth N."/>
            <person name="Andoh M."/>
            <person name="Voth D.E."/>
            <person name="Omsland A."/>
            <person name="Gilk S.D."/>
            <person name="Williams K.P."/>
            <person name="Sobral B.W."/>
            <person name="Kupko J.J.III."/>
            <person name="Porcella S.F."/>
            <person name="Samuel J.E."/>
            <person name="Heinzen R.A."/>
        </authorList>
    </citation>
    <scope>NUCLEOTIDE SEQUENCE [LARGE SCALE GENOMIC DNA]</scope>
    <source>
        <strain evidence="3 4">Dugway 5J108-111</strain>
    </source>
</reference>
<dbReference type="InterPro" id="IPR050469">
    <property type="entry name" value="Diguanylate_Cyclase"/>
</dbReference>
<dbReference type="RefSeq" id="WP_011997438.1">
    <property type="nucleotide sequence ID" value="NC_009727.1"/>
</dbReference>
<dbReference type="Gene3D" id="3.30.450.40">
    <property type="match status" value="1"/>
</dbReference>
<dbReference type="InterPro" id="IPR029787">
    <property type="entry name" value="Nucleotide_cyclase"/>
</dbReference>
<dbReference type="PROSITE" id="PS50887">
    <property type="entry name" value="GGDEF"/>
    <property type="match status" value="1"/>
</dbReference>
<dbReference type="SUPFAM" id="SSF55073">
    <property type="entry name" value="Nucleotide cyclase"/>
    <property type="match status" value="1"/>
</dbReference>
<dbReference type="InterPro" id="IPR043128">
    <property type="entry name" value="Rev_trsase/Diguanyl_cyclase"/>
</dbReference>
<evidence type="ECO:0000313" key="4">
    <source>
        <dbReference type="Proteomes" id="UP000008555"/>
    </source>
</evidence>
<dbReference type="EMBL" id="CP000733">
    <property type="protein sequence ID" value="ABS78026.1"/>
    <property type="molecule type" value="Genomic_DNA"/>
</dbReference>
<dbReference type="Proteomes" id="UP000008555">
    <property type="component" value="Chromosome"/>
</dbReference>
<dbReference type="KEGG" id="cbd:CBUD_2133"/>
<proteinExistence type="predicted"/>
<dbReference type="PANTHER" id="PTHR45138">
    <property type="entry name" value="REGULATORY COMPONENTS OF SENSORY TRANSDUCTION SYSTEM"/>
    <property type="match status" value="1"/>
</dbReference>
<accession>A9KD89</accession>
<dbReference type="Pfam" id="PF01590">
    <property type="entry name" value="GAF"/>
    <property type="match status" value="1"/>
</dbReference>
<dbReference type="SMART" id="SM00065">
    <property type="entry name" value="GAF"/>
    <property type="match status" value="1"/>
</dbReference>
<dbReference type="GO" id="GO:1902201">
    <property type="term" value="P:negative regulation of bacterial-type flagellum-dependent cell motility"/>
    <property type="evidence" value="ECO:0007669"/>
    <property type="project" value="TreeGrafter"/>
</dbReference>
<dbReference type="EC" id="2.7.7.65" evidence="1"/>
<dbReference type="GO" id="GO:0005886">
    <property type="term" value="C:plasma membrane"/>
    <property type="evidence" value="ECO:0007669"/>
    <property type="project" value="TreeGrafter"/>
</dbReference>
<gene>
    <name evidence="3" type="ordered locus">CBUD_2133</name>
</gene>
<sequence length="332" mass="37989">MVSVQQKKLQLLFSHISELIISPYKVDTVIEKIMEEVENFFTPTNWSLLRYDSVDDELFFVYAKGLDEEIIKGIRLKRGEGIAGTVAETGKSLFIRDCQNDPRFSKKVDRSFKQKTRSIIAVPIKFKDVLLGVLELVNLENNVYFSEEDCFLLEIVANFSAVALINASLFENVVTLSHHDPLTGAYNRTKLEELLKKWEKASAVYAEKKISVFLLDLNNFKAVNDNYGHRAGDQLLKKTTRLITSSARKRDLFFRIGGDEFLYLAFHDDASSIKEAEQSLLKKLESISRELEPKMGRFSIGYQTGLLKDFKTLVAKADEAMYIDKQRRKSIS</sequence>
<dbReference type="Gene3D" id="3.30.70.270">
    <property type="match status" value="1"/>
</dbReference>
<dbReference type="InterPro" id="IPR029016">
    <property type="entry name" value="GAF-like_dom_sf"/>
</dbReference>
<evidence type="ECO:0000256" key="1">
    <source>
        <dbReference type="ARBA" id="ARBA00012528"/>
    </source>
</evidence>